<dbReference type="SUPFAM" id="SSF51621">
    <property type="entry name" value="Phosphoenolpyruvate/pyruvate domain"/>
    <property type="match status" value="1"/>
</dbReference>
<dbReference type="PANTHER" id="PTHR30523:SF6">
    <property type="entry name" value="PHOSPHOENOLPYRUVATE CARBOXYLASE"/>
    <property type="match status" value="1"/>
</dbReference>
<comment type="cofactor">
    <cofactor evidence="1 10">
        <name>Mg(2+)</name>
        <dbReference type="ChEBI" id="CHEBI:18420"/>
    </cofactor>
</comment>
<dbReference type="GO" id="GO:0015977">
    <property type="term" value="P:carbon fixation"/>
    <property type="evidence" value="ECO:0007669"/>
    <property type="project" value="UniProtKB-UniRule"/>
</dbReference>
<accession>A0A074JJB0</accession>
<dbReference type="RefSeq" id="WP_037600908.1">
    <property type="nucleotide sequence ID" value="NZ_JAPVYH010000001.1"/>
</dbReference>
<evidence type="ECO:0000256" key="11">
    <source>
        <dbReference type="PROSITE-ProRule" id="PRU10111"/>
    </source>
</evidence>
<evidence type="ECO:0000256" key="5">
    <source>
        <dbReference type="ARBA" id="ARBA00022419"/>
    </source>
</evidence>
<evidence type="ECO:0000256" key="8">
    <source>
        <dbReference type="ARBA" id="ARBA00023300"/>
    </source>
</evidence>
<dbReference type="InterPro" id="IPR022805">
    <property type="entry name" value="PEP_COase_bac/pln-type"/>
</dbReference>
<dbReference type="GO" id="GO:0006099">
    <property type="term" value="P:tricarboxylic acid cycle"/>
    <property type="evidence" value="ECO:0007669"/>
    <property type="project" value="InterPro"/>
</dbReference>
<keyword evidence="13" id="KW-0670">Pyruvate</keyword>
<dbReference type="Pfam" id="PF00311">
    <property type="entry name" value="PEPcase"/>
    <property type="match status" value="1"/>
</dbReference>
<evidence type="ECO:0000256" key="6">
    <source>
        <dbReference type="ARBA" id="ARBA00022842"/>
    </source>
</evidence>
<comment type="function">
    <text evidence="2 10">Forms oxaloacetate, a four-carbon dicarboxylic acid source for the tricarboxylic acid cycle.</text>
</comment>
<dbReference type="AlphaFoldDB" id="A0A074JJB0"/>
<feature type="active site" evidence="10 11">
    <location>
        <position position="138"/>
    </location>
</feature>
<protein>
    <recommendedName>
        <fullName evidence="5 10">Phosphoenolpyruvate carboxylase</fullName>
        <shortName evidence="10">PEPC</shortName>
        <shortName evidence="10">PEPCase</shortName>
        <ecNumber evidence="4 10">4.1.1.31</ecNumber>
    </recommendedName>
</protein>
<keyword evidence="8 10" id="KW-0120">Carbon dioxide fixation</keyword>
<dbReference type="HAMAP" id="MF_00595">
    <property type="entry name" value="PEPcase_type1"/>
    <property type="match status" value="1"/>
</dbReference>
<evidence type="ECO:0000313" key="14">
    <source>
        <dbReference type="Proteomes" id="UP000027855"/>
    </source>
</evidence>
<dbReference type="Gene3D" id="1.20.1440.90">
    <property type="entry name" value="Phosphoenolpyruvate/pyruvate domain"/>
    <property type="match status" value="1"/>
</dbReference>
<dbReference type="EMBL" id="JJMT01000006">
    <property type="protein sequence ID" value="KEO46149.1"/>
    <property type="molecule type" value="Genomic_DNA"/>
</dbReference>
<feature type="active site" evidence="10 12">
    <location>
        <position position="603"/>
    </location>
</feature>
<keyword evidence="6 10" id="KW-0460">Magnesium</keyword>
<dbReference type="InterPro" id="IPR015813">
    <property type="entry name" value="Pyrv/PenolPyrv_kinase-like_dom"/>
</dbReference>
<dbReference type="GO" id="GO:0006107">
    <property type="term" value="P:oxaloacetate metabolic process"/>
    <property type="evidence" value="ECO:0007669"/>
    <property type="project" value="UniProtKB-UniRule"/>
</dbReference>
<dbReference type="InterPro" id="IPR018129">
    <property type="entry name" value="PEP_COase_Lys_AS"/>
</dbReference>
<dbReference type="EC" id="4.1.1.31" evidence="4 10"/>
<comment type="subunit">
    <text evidence="10">Homotetramer.</text>
</comment>
<organism evidence="13 14">
    <name type="scientific">Streptococcus salivarius</name>
    <dbReference type="NCBI Taxonomy" id="1304"/>
    <lineage>
        <taxon>Bacteria</taxon>
        <taxon>Bacillati</taxon>
        <taxon>Bacillota</taxon>
        <taxon>Bacilli</taxon>
        <taxon>Lactobacillales</taxon>
        <taxon>Streptococcaceae</taxon>
        <taxon>Streptococcus</taxon>
    </lineage>
</organism>
<dbReference type="GO" id="GO:0008964">
    <property type="term" value="F:phosphoenolpyruvate carboxylase activity"/>
    <property type="evidence" value="ECO:0007669"/>
    <property type="project" value="UniProtKB-UniRule"/>
</dbReference>
<dbReference type="GO" id="GO:0005829">
    <property type="term" value="C:cytosol"/>
    <property type="evidence" value="ECO:0007669"/>
    <property type="project" value="TreeGrafter"/>
</dbReference>
<dbReference type="NCBIfam" id="NF000584">
    <property type="entry name" value="PRK00009.1"/>
    <property type="match status" value="1"/>
</dbReference>
<evidence type="ECO:0000256" key="9">
    <source>
        <dbReference type="ARBA" id="ARBA00048995"/>
    </source>
</evidence>
<gene>
    <name evidence="10" type="primary">ppc</name>
    <name evidence="13" type="ORF">DL07_09605</name>
</gene>
<evidence type="ECO:0000256" key="2">
    <source>
        <dbReference type="ARBA" id="ARBA00003670"/>
    </source>
</evidence>
<sequence>MAFNKLESSNNQEIISEEVGILKELLDDATRGMAGEQGLTTIQHLVELYDEGDYVALTQAISEMTNDDMVVASRYFSLLPLLINISEDVDLAYEVNHKNNIDESYLGKLSETFDVVAESDNARDILEHVNVVPVLTAHPTQVQRKTMLELTNHIHELLRKHRDVKAGLINKDKWYADLRRYVEIMMQTDIIREKKLKVKNEITNVMEYYNSSLIKAITNLSHEFKRLAVEKGIELDNPTPITMGMWIGGDRDGNPFVTAETLKLSATLQSEVILNYYIEKVDNLYRSFSLSSRLTEVSDTVAEMAKHSPDTSVYRENEPYRRAFSYIQSKLIQTLLFFKKGNFSKERVAQRLSENVRLGSASTGEVVADYVQQRLSQSLQAVSQQTAEFYETADAFHDDLLAIKNSLLENDDAVLISGDFEELLQAVEVFGFYLATIDMRQDSSVHEACVAELLKSANIVDNYSELTEVEKVAVLLKELQEDPRTLSSTNVPKSETLEKELAIFRTARLLKDYIGEDVIKQHIISHTESVSDMFELAILLKEVGLVDTERARVQIVPLFETIEDLENSNDIMKQYLGYDIVKRWIKNSNNYQEIMLGYSDSNKDGGYLSSGWTLYKAQNELTKIGEERGIKITFFHGRGGTVGRGGGPSYDAITSQPFGTIKDRIRLTEQGEVIGNKYGNKDAAYYNLEMLVSAALDRMVTRQIADPDELVDFREIMDGIVNDSNVIYRDLVFGNEHFYDYFFEASPIKEVSSLNIGSRPAARKTITEISGLRAIPWVFSWSQNRIMFPGWYGVGSAFNRFIQAEEGNLEKLQHMFETWPFFRSLLSNVDMVLSKSDMNIAFHYAQLAESEEVRSVFNIILDEWQLTKDVILAIEKHDGFLDESPSLKASLDFRLPYFNVLNYIQIELIKRLRNNDLTDDEISLIHITINGIATGLRNSG</sequence>
<keyword evidence="7 10" id="KW-0456">Lyase</keyword>
<evidence type="ECO:0000256" key="1">
    <source>
        <dbReference type="ARBA" id="ARBA00001946"/>
    </source>
</evidence>
<proteinExistence type="inferred from homology"/>
<evidence type="ECO:0000256" key="7">
    <source>
        <dbReference type="ARBA" id="ARBA00023239"/>
    </source>
</evidence>
<evidence type="ECO:0000256" key="12">
    <source>
        <dbReference type="PROSITE-ProRule" id="PRU10112"/>
    </source>
</evidence>
<dbReference type="PROSITE" id="PS00781">
    <property type="entry name" value="PEPCASE_1"/>
    <property type="match status" value="1"/>
</dbReference>
<dbReference type="PROSITE" id="PS00393">
    <property type="entry name" value="PEPCASE_2"/>
    <property type="match status" value="1"/>
</dbReference>
<comment type="caution">
    <text evidence="13">The sequence shown here is derived from an EMBL/GenBank/DDBJ whole genome shotgun (WGS) entry which is preliminary data.</text>
</comment>
<dbReference type="InterPro" id="IPR021135">
    <property type="entry name" value="PEP_COase"/>
</dbReference>
<comment type="catalytic activity">
    <reaction evidence="9 10">
        <text>oxaloacetate + phosphate = phosphoenolpyruvate + hydrogencarbonate</text>
        <dbReference type="Rhea" id="RHEA:28370"/>
        <dbReference type="ChEBI" id="CHEBI:16452"/>
        <dbReference type="ChEBI" id="CHEBI:17544"/>
        <dbReference type="ChEBI" id="CHEBI:43474"/>
        <dbReference type="ChEBI" id="CHEBI:58702"/>
        <dbReference type="EC" id="4.1.1.31"/>
    </reaction>
</comment>
<dbReference type="Proteomes" id="UP000027855">
    <property type="component" value="Unassembled WGS sequence"/>
</dbReference>
<dbReference type="PRINTS" id="PR00150">
    <property type="entry name" value="PEPCARBXLASE"/>
</dbReference>
<dbReference type="PANTHER" id="PTHR30523">
    <property type="entry name" value="PHOSPHOENOLPYRUVATE CARBOXYLASE"/>
    <property type="match status" value="1"/>
</dbReference>
<evidence type="ECO:0000256" key="3">
    <source>
        <dbReference type="ARBA" id="ARBA00008346"/>
    </source>
</evidence>
<evidence type="ECO:0000256" key="4">
    <source>
        <dbReference type="ARBA" id="ARBA00012305"/>
    </source>
</evidence>
<comment type="similarity">
    <text evidence="3 10">Belongs to the PEPCase type 1 family.</text>
</comment>
<dbReference type="GO" id="GO:0000287">
    <property type="term" value="F:magnesium ion binding"/>
    <property type="evidence" value="ECO:0007669"/>
    <property type="project" value="UniProtKB-UniRule"/>
</dbReference>
<evidence type="ECO:0000313" key="13">
    <source>
        <dbReference type="EMBL" id="KEO46149.1"/>
    </source>
</evidence>
<evidence type="ECO:0000256" key="10">
    <source>
        <dbReference type="HAMAP-Rule" id="MF_00595"/>
    </source>
</evidence>
<name>A0A074JJB0_STRSL</name>
<reference evidence="13 14" key="1">
    <citation type="submission" date="2014-04" db="EMBL/GenBank/DDBJ databases">
        <title>Variable characteristics of bacteriocin-producing Streptococcus salivarius strains isolated from Malaysian subjects.</title>
        <authorList>
            <person name="Philip K."/>
            <person name="Barbour A."/>
        </authorList>
    </citation>
    <scope>NUCLEOTIDE SEQUENCE [LARGE SCALE GENOMIC DNA]</scope>
    <source>
        <strain evidence="13 14">NU10</strain>
    </source>
</reference>
<dbReference type="InterPro" id="IPR033129">
    <property type="entry name" value="PEPCASE_His_AS"/>
</dbReference>